<dbReference type="InterPro" id="IPR016580">
    <property type="entry name" value="HUS1"/>
</dbReference>
<organism evidence="5 6">
    <name type="scientific">Aromia moschata</name>
    <dbReference type="NCBI Taxonomy" id="1265417"/>
    <lineage>
        <taxon>Eukaryota</taxon>
        <taxon>Metazoa</taxon>
        <taxon>Ecdysozoa</taxon>
        <taxon>Arthropoda</taxon>
        <taxon>Hexapoda</taxon>
        <taxon>Insecta</taxon>
        <taxon>Pterygota</taxon>
        <taxon>Neoptera</taxon>
        <taxon>Endopterygota</taxon>
        <taxon>Coleoptera</taxon>
        <taxon>Polyphaga</taxon>
        <taxon>Cucujiformia</taxon>
        <taxon>Chrysomeloidea</taxon>
        <taxon>Cerambycidae</taxon>
        <taxon>Cerambycinae</taxon>
        <taxon>Callichromatini</taxon>
        <taxon>Aromia</taxon>
    </lineage>
</organism>
<dbReference type="EMBL" id="JAPWTK010000002">
    <property type="protein sequence ID" value="KAJ8962556.1"/>
    <property type="molecule type" value="Genomic_DNA"/>
</dbReference>
<dbReference type="Pfam" id="PF04005">
    <property type="entry name" value="Hus1"/>
    <property type="match status" value="1"/>
</dbReference>
<dbReference type="GO" id="GO:0030896">
    <property type="term" value="C:checkpoint clamp complex"/>
    <property type="evidence" value="ECO:0007669"/>
    <property type="project" value="InterPro"/>
</dbReference>
<dbReference type="GO" id="GO:0033314">
    <property type="term" value="P:mitotic DNA replication checkpoint signaling"/>
    <property type="evidence" value="ECO:0007669"/>
    <property type="project" value="TreeGrafter"/>
</dbReference>
<dbReference type="Proteomes" id="UP001162162">
    <property type="component" value="Unassembled WGS sequence"/>
</dbReference>
<dbReference type="PANTHER" id="PTHR12900:SF0">
    <property type="entry name" value="CHECKPOINT PROTEIN"/>
    <property type="match status" value="1"/>
</dbReference>
<dbReference type="GO" id="GO:0031573">
    <property type="term" value="P:mitotic intra-S DNA damage checkpoint signaling"/>
    <property type="evidence" value="ECO:0007669"/>
    <property type="project" value="TreeGrafter"/>
</dbReference>
<evidence type="ECO:0000256" key="2">
    <source>
        <dbReference type="ARBA" id="ARBA00005563"/>
    </source>
</evidence>
<dbReference type="GO" id="GO:0005730">
    <property type="term" value="C:nucleolus"/>
    <property type="evidence" value="ECO:0007669"/>
    <property type="project" value="InterPro"/>
</dbReference>
<dbReference type="Gene3D" id="3.70.10.10">
    <property type="match status" value="1"/>
</dbReference>
<evidence type="ECO:0000256" key="4">
    <source>
        <dbReference type="PIRNR" id="PIRNR011312"/>
    </source>
</evidence>
<protein>
    <recommendedName>
        <fullName evidence="4">Checkpoint protein</fullName>
    </recommendedName>
</protein>
<dbReference type="GO" id="GO:0006289">
    <property type="term" value="P:nucleotide-excision repair"/>
    <property type="evidence" value="ECO:0007669"/>
    <property type="project" value="TreeGrafter"/>
</dbReference>
<accession>A0AAV8ZGR7</accession>
<dbReference type="AlphaFoldDB" id="A0AAV8ZGR7"/>
<reference evidence="5" key="1">
    <citation type="journal article" date="2023" name="Insect Mol. Biol.">
        <title>Genome sequencing provides insights into the evolution of gene families encoding plant cell wall-degrading enzymes in longhorned beetles.</title>
        <authorList>
            <person name="Shin N.R."/>
            <person name="Okamura Y."/>
            <person name="Kirsch R."/>
            <person name="Pauchet Y."/>
        </authorList>
    </citation>
    <scope>NUCLEOTIDE SEQUENCE</scope>
    <source>
        <strain evidence="5">AMC_N1</strain>
    </source>
</reference>
<keyword evidence="3" id="KW-0539">Nucleus</keyword>
<evidence type="ECO:0000256" key="3">
    <source>
        <dbReference type="ARBA" id="ARBA00023242"/>
    </source>
</evidence>
<comment type="caution">
    <text evidence="5">The sequence shown here is derived from an EMBL/GenBank/DDBJ whole genome shotgun (WGS) entry which is preliminary data.</text>
</comment>
<dbReference type="PANTHER" id="PTHR12900">
    <property type="entry name" value="MITOTIC AND DNA DAMAGE CHECKPOINT PROTEIN HUS1"/>
    <property type="match status" value="1"/>
</dbReference>
<comment type="similarity">
    <text evidence="2 4">Belongs to the HUS1 family.</text>
</comment>
<sequence length="289" mass="33187">MKFRAVITDTPAMRDFMNISLSLSKFSKNCIMRMTTRKVYFIISDEEGGPRRPLVWCELPINFYFKEYNLVGVNEQYNEIYLEFSTVLLARSLSVLKQNVKSVKIKLTNKDTPCLTIEIELMAGEILSRQVVHDIPVEVIAKKHWSDYEEPRFNDFHISIQMPNLKAVRSIVEKMRNMSHNLIVSANKDGRLILQTKTNIVNLSAHFPDLSIQSFAVGHIPSVNDCDEDEDRQTVRSMVDIKKFLMFLSGLQISNCRTVCSIVQDKMVKLSMEQPGALSIQIFLTELTV</sequence>
<keyword evidence="6" id="KW-1185">Reference proteome</keyword>
<evidence type="ECO:0000313" key="5">
    <source>
        <dbReference type="EMBL" id="KAJ8962556.1"/>
    </source>
</evidence>
<evidence type="ECO:0000313" key="6">
    <source>
        <dbReference type="Proteomes" id="UP001162162"/>
    </source>
</evidence>
<dbReference type="GO" id="GO:0000724">
    <property type="term" value="P:double-strand break repair via homologous recombination"/>
    <property type="evidence" value="ECO:0007669"/>
    <property type="project" value="TreeGrafter"/>
</dbReference>
<proteinExistence type="inferred from homology"/>
<name>A0AAV8ZGR7_9CUCU</name>
<evidence type="ECO:0000256" key="1">
    <source>
        <dbReference type="ARBA" id="ARBA00004123"/>
    </source>
</evidence>
<dbReference type="GO" id="GO:0000723">
    <property type="term" value="P:telomere maintenance"/>
    <property type="evidence" value="ECO:0007669"/>
    <property type="project" value="TreeGrafter"/>
</dbReference>
<dbReference type="PIRSF" id="PIRSF011312">
    <property type="entry name" value="Cell_cycle_HUS1"/>
    <property type="match status" value="1"/>
</dbReference>
<comment type="subcellular location">
    <subcellularLocation>
        <location evidence="1">Nucleus</location>
    </subcellularLocation>
</comment>
<dbReference type="GO" id="GO:0044778">
    <property type="term" value="P:meiotic DNA integrity checkpoint signaling"/>
    <property type="evidence" value="ECO:0007669"/>
    <property type="project" value="TreeGrafter"/>
</dbReference>
<dbReference type="GO" id="GO:0035861">
    <property type="term" value="C:site of double-strand break"/>
    <property type="evidence" value="ECO:0007669"/>
    <property type="project" value="TreeGrafter"/>
</dbReference>
<gene>
    <name evidence="5" type="ORF">NQ318_000949</name>
</gene>
<dbReference type="InterPro" id="IPR007150">
    <property type="entry name" value="HUS1/Mec3"/>
</dbReference>